<reference evidence="1 2" key="1">
    <citation type="submission" date="2024-02" db="EMBL/GenBank/DDBJ databases">
        <authorList>
            <person name="Chen Y."/>
            <person name="Shah S."/>
            <person name="Dougan E. K."/>
            <person name="Thang M."/>
            <person name="Chan C."/>
        </authorList>
    </citation>
    <scope>NUCLEOTIDE SEQUENCE [LARGE SCALE GENOMIC DNA]</scope>
</reference>
<dbReference type="InterPro" id="IPR011989">
    <property type="entry name" value="ARM-like"/>
</dbReference>
<keyword evidence="2" id="KW-1185">Reference proteome</keyword>
<dbReference type="InterPro" id="IPR016024">
    <property type="entry name" value="ARM-type_fold"/>
</dbReference>
<protein>
    <submittedName>
        <fullName evidence="1">LRR receptor-like serine/threonine-protein kinase</fullName>
    </submittedName>
</protein>
<gene>
    <name evidence="1" type="ORF">SCF082_LOCUS18025</name>
</gene>
<dbReference type="SUPFAM" id="SSF48371">
    <property type="entry name" value="ARM repeat"/>
    <property type="match status" value="1"/>
</dbReference>
<name>A0ABP0KLV3_9DINO</name>
<sequence length="1468" mass="161108">MWVWRSLGCHAAELPPSAFAPLGRRCREGDESFSASDSKGWSQSGPSGYPLDAERVHKAKDSKGEVYYLGSGRSDGVAAWRLEAFNDLRLCVPAALEVRPPPPLSVAEVEERTDNRNPNFKSVKEAVKKLMSRGGGTFLLRVPCATVRLREEASNVVKNAPGQTDWPECVAGVIAGVSLRVSISLNGEGTSLPSLVQDPEESRAVSIDCETCRLSLVQIGGPTFDPAKLHGRHEDGIAQEIDIWAKRARNKPNTWRLLHIQPEAATVDAATSFAVHSAPQILQSLGRQLGDLVLAAVADIEFCIEPFEISYGESHLESLRRMVAEEIANLLGISSEQVMCGAFKLKNVVPKRRHLRRNSMMLQIALLHQGLIDVVRGPRMPTRMDSAPLPELVSKRRPERTKTTKSLWDEPEQAEPMSPTGTKRSIALTRALTTLKDTQETFSQTMRDKTSLNKSTSEPSLTKSSDTFDGLYQQTSAFHARDLPPDQLLRTLIHILGDNKHPIRKHPHVFPMFSKLSKQAVVVRAPLVASQDIIDPSRMAESIRELMKPRRVKGVPCDLDEVALENLSTMRTEILSLYSRPGGSVAVQKSQLVSLTAKEILDTADSSFGQMHTLVACLEAMIEKTEQDVEHCQRLRLHHAVERTLVMMRHFTASREVVFRGVNLIRNLTAHDILSVDAILLQSVAPDLMLSLDNFPADQEMQRLGGQVLRRVYVRARETTMMGARVVTLGKQLDEVWTFHGLSRVLTSMRLFQQDADIQVEGCMLLASVGELLYNNGYATAVFKLLQTGIRKHTGRADLLCQAILIISRLGSSFLSLERRGIQTIVDAMARHRSDRQLQVTAVRALFTLSKDELALQACRSGGGAGAILEAMAAHPDSSQILHEGTRALEKHCPRAVAKISRLCGDISALLPPTVWSTGPDQVTMQVSLDVDAVKSVFSLRGIENLVAEFNPPTSTMGQNEEDKLHLQAGFQKKKGLRDGIDAADQLWMSIGSTQVAMPRGSSSHNIRQKDINALSQLGGDVEVLRQPGPKRDQVRRLCEVLAEGVGPKKYSAQDGELLILLLGHFAWFSHSHAREIIEFGGHTAIVDWLRTDRFKGQSNPLDDTLAFPLHRACLSALASICRHGIDTSNHLLELDGVELALEFATHLEAGVRCAALRLLARLIPYAAKRHPQKDSLPLHIMWPILLAELQSGDELLRTVAAACSLEAIATACVPVDGNVSQNLALALLHALELATASDSSATALPLLIAVNRMAADEDEGICTAMRNNENLIPLLTDWLPKATKPMAVATAKASGLSAACTLRLLSEAGAALDGSELAPLLRYGTSIRAEIQLQEACQAAIESAVHREQDAGLLIQMLTNRWSESPPGICGYSVMIRVAQRATAIIKQDPDQASEAWLELLEHSIDTVLLDLADSKDMLEVLEELRSVTRKIISIRNGELEDEVEGEDAPDEREEEDPEEGERVATS</sequence>
<evidence type="ECO:0000313" key="2">
    <source>
        <dbReference type="Proteomes" id="UP001642464"/>
    </source>
</evidence>
<proteinExistence type="predicted"/>
<evidence type="ECO:0000313" key="1">
    <source>
        <dbReference type="EMBL" id="CAK9027668.1"/>
    </source>
</evidence>
<comment type="caution">
    <text evidence="1">The sequence shown here is derived from an EMBL/GenBank/DDBJ whole genome shotgun (WGS) entry which is preliminary data.</text>
</comment>
<dbReference type="EMBL" id="CAXAMM010012002">
    <property type="protein sequence ID" value="CAK9027668.1"/>
    <property type="molecule type" value="Genomic_DNA"/>
</dbReference>
<dbReference type="Gene3D" id="1.25.10.10">
    <property type="entry name" value="Leucine-rich Repeat Variant"/>
    <property type="match status" value="2"/>
</dbReference>
<dbReference type="Proteomes" id="UP001642464">
    <property type="component" value="Unassembled WGS sequence"/>
</dbReference>
<organism evidence="1 2">
    <name type="scientific">Durusdinium trenchii</name>
    <dbReference type="NCBI Taxonomy" id="1381693"/>
    <lineage>
        <taxon>Eukaryota</taxon>
        <taxon>Sar</taxon>
        <taxon>Alveolata</taxon>
        <taxon>Dinophyceae</taxon>
        <taxon>Suessiales</taxon>
        <taxon>Symbiodiniaceae</taxon>
        <taxon>Durusdinium</taxon>
    </lineage>
</organism>
<accession>A0ABP0KLV3</accession>